<dbReference type="VEuPathDB" id="FungiDB:RhiirFUN_018454"/>
<keyword evidence="2" id="KW-0812">Transmembrane</keyword>
<evidence type="ECO:0000256" key="1">
    <source>
        <dbReference type="SAM" id="Coils"/>
    </source>
</evidence>
<dbReference type="AlphaFoldDB" id="A0A2I1HFC2"/>
<gene>
    <name evidence="3" type="ORF">RhiirA4_478717</name>
</gene>
<name>A0A2I1HFC2_9GLOM</name>
<keyword evidence="2" id="KW-1133">Transmembrane helix</keyword>
<evidence type="ECO:0000313" key="4">
    <source>
        <dbReference type="Proteomes" id="UP000234323"/>
    </source>
</evidence>
<reference evidence="3 4" key="1">
    <citation type="submission" date="2015-10" db="EMBL/GenBank/DDBJ databases">
        <title>Genome analyses suggest a sexual origin of heterokaryosis in a supposedly ancient asexual fungus.</title>
        <authorList>
            <person name="Ropars J."/>
            <person name="Sedzielewska K."/>
            <person name="Noel J."/>
            <person name="Charron P."/>
            <person name="Farinelli L."/>
            <person name="Marton T."/>
            <person name="Kruger M."/>
            <person name="Pelin A."/>
            <person name="Brachmann A."/>
            <person name="Corradi N."/>
        </authorList>
    </citation>
    <scope>NUCLEOTIDE SEQUENCE [LARGE SCALE GENOMIC DNA]</scope>
    <source>
        <strain evidence="3 4">A4</strain>
    </source>
</reference>
<keyword evidence="1" id="KW-0175">Coiled coil</keyword>
<organism evidence="3 4">
    <name type="scientific">Rhizophagus irregularis</name>
    <dbReference type="NCBI Taxonomy" id="588596"/>
    <lineage>
        <taxon>Eukaryota</taxon>
        <taxon>Fungi</taxon>
        <taxon>Fungi incertae sedis</taxon>
        <taxon>Mucoromycota</taxon>
        <taxon>Glomeromycotina</taxon>
        <taxon>Glomeromycetes</taxon>
        <taxon>Glomerales</taxon>
        <taxon>Glomeraceae</taxon>
        <taxon>Rhizophagus</taxon>
    </lineage>
</organism>
<dbReference type="EMBL" id="LLXI01002599">
    <property type="protein sequence ID" value="PKY57568.1"/>
    <property type="molecule type" value="Genomic_DNA"/>
</dbReference>
<keyword evidence="4" id="KW-1185">Reference proteome</keyword>
<feature type="transmembrane region" description="Helical" evidence="2">
    <location>
        <begin position="298"/>
        <end position="316"/>
    </location>
</feature>
<dbReference type="Proteomes" id="UP000234323">
    <property type="component" value="Unassembled WGS sequence"/>
</dbReference>
<dbReference type="VEuPathDB" id="FungiDB:RhiirA1_492025"/>
<feature type="coiled-coil region" evidence="1">
    <location>
        <begin position="89"/>
        <end position="144"/>
    </location>
</feature>
<evidence type="ECO:0000313" key="3">
    <source>
        <dbReference type="EMBL" id="PKY57568.1"/>
    </source>
</evidence>
<dbReference type="VEuPathDB" id="FungiDB:FUN_003665"/>
<comment type="caution">
    <text evidence="3">The sequence shown here is derived from an EMBL/GenBank/DDBJ whole genome shotgun (WGS) entry which is preliminary data.</text>
</comment>
<accession>A0A2I1HFC2</accession>
<keyword evidence="2" id="KW-0472">Membrane</keyword>
<evidence type="ECO:0000256" key="2">
    <source>
        <dbReference type="SAM" id="Phobius"/>
    </source>
</evidence>
<protein>
    <submittedName>
        <fullName evidence="3">Uncharacterized protein</fullName>
    </submittedName>
</protein>
<sequence length="357" mass="40673">MSNVRTLKDIKDRGYRLGSTYEQELEKKLRSTIDYNSEIIDYNEKLQAENSEFQRSYADIVNKTSQLNVSSTELRSKFISERRSRIELEAKHSAELKSLKSNIKSLKRERTLAQKASSANKIQILSLEAKIRELEGKLEDIDLERTYHNLDVMGGVVEEQVQISSSDPKEIDSLRLELERAKEDLNSKEYIIECMEKGIESSNSIFRREIDALYSARSKLREENMSFRDQLELKEKPRGASHNEVDPLPPPMNNSLQLGPKGILPTLDPTISVGGAEAVPLLATTPIIASSASLISPMVMYSILALLLIAVIWFVVRKCWNSWKKSNTEYPPNRNYFLSSPGISEAGLYDQRPEDRR</sequence>
<proteinExistence type="predicted"/>